<dbReference type="InterPro" id="IPR013762">
    <property type="entry name" value="Integrase-like_cat_sf"/>
</dbReference>
<dbReference type="PROSITE" id="PS51900">
    <property type="entry name" value="CB"/>
    <property type="match status" value="1"/>
</dbReference>
<evidence type="ECO:0000259" key="11">
    <source>
        <dbReference type="PROSITE" id="PS51900"/>
    </source>
</evidence>
<dbReference type="GO" id="GO:0051301">
    <property type="term" value="P:cell division"/>
    <property type="evidence" value="ECO:0007669"/>
    <property type="project" value="UniProtKB-KW"/>
</dbReference>
<feature type="domain" description="Core-binding (CB)" evidence="11">
    <location>
        <begin position="6"/>
        <end position="93"/>
    </location>
</feature>
<protein>
    <recommendedName>
        <fullName evidence="9">Tyrosine recombinase XerC</fullName>
    </recommendedName>
</protein>
<feature type="active site" evidence="9">
    <location>
        <position position="256"/>
    </location>
</feature>
<dbReference type="InterPro" id="IPR044068">
    <property type="entry name" value="CB"/>
</dbReference>
<dbReference type="AlphaFoldDB" id="A0A7X1BA58"/>
<dbReference type="RefSeq" id="WP_185662006.1">
    <property type="nucleotide sequence ID" value="NZ_CAWPOO010000013.1"/>
</dbReference>
<keyword evidence="6 9" id="KW-0238">DNA-binding</keyword>
<dbReference type="InterPro" id="IPR002104">
    <property type="entry name" value="Integrase_catalytic"/>
</dbReference>
<dbReference type="PANTHER" id="PTHR30349">
    <property type="entry name" value="PHAGE INTEGRASE-RELATED"/>
    <property type="match status" value="1"/>
</dbReference>
<keyword evidence="13" id="KW-1185">Reference proteome</keyword>
<dbReference type="EMBL" id="JACHVC010000013">
    <property type="protein sequence ID" value="MBC2608154.1"/>
    <property type="molecule type" value="Genomic_DNA"/>
</dbReference>
<organism evidence="12 13">
    <name type="scientific">Pelagicoccus albus</name>
    <dbReference type="NCBI Taxonomy" id="415222"/>
    <lineage>
        <taxon>Bacteria</taxon>
        <taxon>Pseudomonadati</taxon>
        <taxon>Verrucomicrobiota</taxon>
        <taxon>Opitutia</taxon>
        <taxon>Puniceicoccales</taxon>
        <taxon>Pelagicoccaceae</taxon>
        <taxon>Pelagicoccus</taxon>
    </lineage>
</organism>
<dbReference type="Proteomes" id="UP000526501">
    <property type="component" value="Unassembled WGS sequence"/>
</dbReference>
<dbReference type="PROSITE" id="PS51898">
    <property type="entry name" value="TYR_RECOMBINASE"/>
    <property type="match status" value="1"/>
</dbReference>
<dbReference type="InterPro" id="IPR004107">
    <property type="entry name" value="Integrase_SAM-like_N"/>
</dbReference>
<dbReference type="GO" id="GO:0003677">
    <property type="term" value="F:DNA binding"/>
    <property type="evidence" value="ECO:0007669"/>
    <property type="project" value="UniProtKB-UniRule"/>
</dbReference>
<keyword evidence="7 9" id="KW-0233">DNA recombination</keyword>
<dbReference type="InterPro" id="IPR050090">
    <property type="entry name" value="Tyrosine_recombinase_XerCD"/>
</dbReference>
<dbReference type="GO" id="GO:0007059">
    <property type="term" value="P:chromosome segregation"/>
    <property type="evidence" value="ECO:0007669"/>
    <property type="project" value="UniProtKB-UniRule"/>
</dbReference>
<evidence type="ECO:0000256" key="8">
    <source>
        <dbReference type="ARBA" id="ARBA00023306"/>
    </source>
</evidence>
<keyword evidence="3 9" id="KW-0132">Cell division</keyword>
<feature type="active site" evidence="9">
    <location>
        <position position="279"/>
    </location>
</feature>
<dbReference type="Pfam" id="PF02899">
    <property type="entry name" value="Phage_int_SAM_1"/>
    <property type="match status" value="1"/>
</dbReference>
<dbReference type="InterPro" id="IPR011010">
    <property type="entry name" value="DNA_brk_join_enz"/>
</dbReference>
<dbReference type="Gene3D" id="1.10.443.10">
    <property type="entry name" value="Intergrase catalytic core"/>
    <property type="match status" value="1"/>
</dbReference>
<reference evidence="12 13" key="1">
    <citation type="submission" date="2020-07" db="EMBL/GenBank/DDBJ databases">
        <authorList>
            <person name="Feng X."/>
        </authorList>
    </citation>
    <scope>NUCLEOTIDE SEQUENCE [LARGE SCALE GENOMIC DNA]</scope>
    <source>
        <strain evidence="12 13">JCM23202</strain>
    </source>
</reference>
<evidence type="ECO:0000256" key="7">
    <source>
        <dbReference type="ARBA" id="ARBA00023172"/>
    </source>
</evidence>
<keyword evidence="2 9" id="KW-0963">Cytoplasm</keyword>
<evidence type="ECO:0000313" key="12">
    <source>
        <dbReference type="EMBL" id="MBC2608154.1"/>
    </source>
</evidence>
<comment type="subcellular location">
    <subcellularLocation>
        <location evidence="1 9">Cytoplasm</location>
    </subcellularLocation>
</comment>
<feature type="domain" description="Tyr recombinase" evidence="10">
    <location>
        <begin position="114"/>
        <end position="301"/>
    </location>
</feature>
<evidence type="ECO:0000256" key="6">
    <source>
        <dbReference type="ARBA" id="ARBA00023125"/>
    </source>
</evidence>
<proteinExistence type="inferred from homology"/>
<accession>A0A7X1BA58</accession>
<evidence type="ECO:0000256" key="9">
    <source>
        <dbReference type="HAMAP-Rule" id="MF_01808"/>
    </source>
</evidence>
<dbReference type="SUPFAM" id="SSF56349">
    <property type="entry name" value="DNA breaking-rejoining enzymes"/>
    <property type="match status" value="1"/>
</dbReference>
<feature type="active site" evidence="9">
    <location>
        <position position="185"/>
    </location>
</feature>
<dbReference type="InterPro" id="IPR023009">
    <property type="entry name" value="Tyrosine_recombinase_XerC/XerD"/>
</dbReference>
<dbReference type="Gene3D" id="1.10.150.130">
    <property type="match status" value="1"/>
</dbReference>
<evidence type="ECO:0000256" key="1">
    <source>
        <dbReference type="ARBA" id="ARBA00004496"/>
    </source>
</evidence>
<evidence type="ECO:0000256" key="3">
    <source>
        <dbReference type="ARBA" id="ARBA00022618"/>
    </source>
</evidence>
<dbReference type="GO" id="GO:0009037">
    <property type="term" value="F:tyrosine-based site-specific recombinase activity"/>
    <property type="evidence" value="ECO:0007669"/>
    <property type="project" value="UniProtKB-UniRule"/>
</dbReference>
<evidence type="ECO:0000259" key="10">
    <source>
        <dbReference type="PROSITE" id="PS51898"/>
    </source>
</evidence>
<name>A0A7X1BA58_9BACT</name>
<keyword evidence="5 9" id="KW-0229">DNA integration</keyword>
<dbReference type="Pfam" id="PF00589">
    <property type="entry name" value="Phage_integrase"/>
    <property type="match status" value="1"/>
</dbReference>
<keyword evidence="8 9" id="KW-0131">Cell cycle</keyword>
<evidence type="ECO:0000256" key="5">
    <source>
        <dbReference type="ARBA" id="ARBA00022908"/>
    </source>
</evidence>
<dbReference type="GO" id="GO:0006313">
    <property type="term" value="P:DNA transposition"/>
    <property type="evidence" value="ECO:0007669"/>
    <property type="project" value="UniProtKB-UniRule"/>
</dbReference>
<evidence type="ECO:0000256" key="2">
    <source>
        <dbReference type="ARBA" id="ARBA00022490"/>
    </source>
</evidence>
<comment type="caution">
    <text evidence="12">The sequence shown here is derived from an EMBL/GenBank/DDBJ whole genome shotgun (WGS) entry which is preliminary data.</text>
</comment>
<evidence type="ECO:0000313" key="13">
    <source>
        <dbReference type="Proteomes" id="UP000526501"/>
    </source>
</evidence>
<dbReference type="PANTHER" id="PTHR30349:SF41">
    <property type="entry name" value="INTEGRASE_RECOMBINASE PROTEIN MJ0367-RELATED"/>
    <property type="match status" value="1"/>
</dbReference>
<comment type="subunit">
    <text evidence="9">Forms a cyclic heterotetrameric complex composed of two molecules of XerC and two molecules of XerD.</text>
</comment>
<feature type="active site" evidence="9">
    <location>
        <position position="161"/>
    </location>
</feature>
<dbReference type="InterPro" id="IPR010998">
    <property type="entry name" value="Integrase_recombinase_N"/>
</dbReference>
<sequence>MSESEKWRSKWVAPFLRHLSGERRLSAYTVRNYETALEAFFEFLDSCGKWQGKLEKVNLREARDFVIEQQNRVSRRTVHNYVSGLRTFFKYWIRQGMLEANPLNGLSLPKLPKKLPAFMTEKQVKRLLDGPMLALENESITPYQAWRDRLVLELLYGAGFRVSELCDLTYGQISFDEGVARIVGKGGKSRICPLGRVAIAVLEKWRREFAVGTAYLDPVILSNKRVKWSPRGIQLLLKKYLALADLPHDLTPHKIRHSYATHLLDNGADLRLVQELLGHAKLSTTQIYTHVNIGRLKQAFDQAHPRA</sequence>
<dbReference type="HAMAP" id="MF_01808">
    <property type="entry name" value="Recomb_XerC_XerD"/>
    <property type="match status" value="1"/>
</dbReference>
<comment type="similarity">
    <text evidence="9">Belongs to the 'phage' integrase family. XerC subfamily.</text>
</comment>
<feature type="active site" evidence="9">
    <location>
        <position position="253"/>
    </location>
</feature>
<keyword evidence="4 9" id="KW-0159">Chromosome partition</keyword>
<comment type="function">
    <text evidence="9">Site-specific tyrosine recombinase, which acts by catalyzing the cutting and rejoining of the recombining DNA molecules. The XerC-XerD complex is essential to convert dimers of the bacterial chromosome into monomers to permit their segregation at cell division. It also contributes to the segregational stability of plasmids.</text>
</comment>
<gene>
    <name evidence="9" type="primary">xerC</name>
    <name evidence="12" type="ORF">H5P27_19015</name>
</gene>
<feature type="active site" description="O-(3'-phospho-DNA)-tyrosine intermediate" evidence="9">
    <location>
        <position position="288"/>
    </location>
</feature>
<dbReference type="GO" id="GO:0005737">
    <property type="term" value="C:cytoplasm"/>
    <property type="evidence" value="ECO:0007669"/>
    <property type="project" value="UniProtKB-SubCell"/>
</dbReference>
<evidence type="ECO:0000256" key="4">
    <source>
        <dbReference type="ARBA" id="ARBA00022829"/>
    </source>
</evidence>